<dbReference type="Pfam" id="PF24883">
    <property type="entry name" value="NPHP3_N"/>
    <property type="match status" value="1"/>
</dbReference>
<dbReference type="RefSeq" id="XP_060297418.1">
    <property type="nucleotide sequence ID" value="XM_060443975.1"/>
</dbReference>
<name>A0AA40DWX4_9PEZI</name>
<proteinExistence type="predicted"/>
<sequence>MANPALGQPRAIGTIPVVELAAKIASLCLEYLSAVESARSDIERLRKYIDNLKTDGAQSFSRAHMGLGSRRRKSCAKPLTTPARSLWPFESKDVDKIIANLPRDQDSFTATLQIDQATEILEIHSKIDLAKLPGASGAAFDSHAEEHNARSHPNTRAELLCQIRDFSFKRGEGDRGKAGLVFPTIARQVVRKIPALVPFVRTAIDADPDVPKKALRHHNICRITAIVIVIDALDEYNGDEDFKTIIALLAQANVVRSVCLRIFITSRPELSIRLGFKDV</sequence>
<reference evidence="3" key="1">
    <citation type="submission" date="2023-06" db="EMBL/GenBank/DDBJ databases">
        <title>Genome-scale phylogeny and comparative genomics of the fungal order Sordariales.</title>
        <authorList>
            <consortium name="Lawrence Berkeley National Laboratory"/>
            <person name="Hensen N."/>
            <person name="Bonometti L."/>
            <person name="Westerberg I."/>
            <person name="Brannstrom I.O."/>
            <person name="Guillou S."/>
            <person name="Cros-Aarteil S."/>
            <person name="Calhoun S."/>
            <person name="Haridas S."/>
            <person name="Kuo A."/>
            <person name="Mondo S."/>
            <person name="Pangilinan J."/>
            <person name="Riley R."/>
            <person name="LaButti K."/>
            <person name="Andreopoulos B."/>
            <person name="Lipzen A."/>
            <person name="Chen C."/>
            <person name="Yanf M."/>
            <person name="Daum C."/>
            <person name="Ng V."/>
            <person name="Clum A."/>
            <person name="Steindorff A."/>
            <person name="Ohm R."/>
            <person name="Martin F."/>
            <person name="Silar P."/>
            <person name="Natvig D."/>
            <person name="Lalanne C."/>
            <person name="Gautier V."/>
            <person name="Ament-velasquez S.L."/>
            <person name="Kruys A."/>
            <person name="Hutchinson M.I."/>
            <person name="Powell A.J."/>
            <person name="Barry K."/>
            <person name="Miller A.N."/>
            <person name="Grigoriev I.V."/>
            <person name="Debuchy R."/>
            <person name="Gladieux P."/>
            <person name="Thoren M.H."/>
            <person name="Johannesson H."/>
        </authorList>
    </citation>
    <scope>NUCLEOTIDE SEQUENCE</scope>
    <source>
        <strain evidence="3">SMH2392-1A</strain>
    </source>
</reference>
<dbReference type="InterPro" id="IPR056884">
    <property type="entry name" value="NPHP3-like_N"/>
</dbReference>
<evidence type="ECO:0000256" key="1">
    <source>
        <dbReference type="ARBA" id="ARBA00022737"/>
    </source>
</evidence>
<organism evidence="3 4">
    <name type="scientific">Lasiosphaeria miniovina</name>
    <dbReference type="NCBI Taxonomy" id="1954250"/>
    <lineage>
        <taxon>Eukaryota</taxon>
        <taxon>Fungi</taxon>
        <taxon>Dikarya</taxon>
        <taxon>Ascomycota</taxon>
        <taxon>Pezizomycotina</taxon>
        <taxon>Sordariomycetes</taxon>
        <taxon>Sordariomycetidae</taxon>
        <taxon>Sordariales</taxon>
        <taxon>Lasiosphaeriaceae</taxon>
        <taxon>Lasiosphaeria</taxon>
    </lineage>
</organism>
<keyword evidence="4" id="KW-1185">Reference proteome</keyword>
<gene>
    <name evidence="3" type="ORF">B0T26DRAFT_741500</name>
</gene>
<dbReference type="GeneID" id="85327245"/>
<dbReference type="EMBL" id="JAUIRO010000004">
    <property type="protein sequence ID" value="KAK0718625.1"/>
    <property type="molecule type" value="Genomic_DNA"/>
</dbReference>
<evidence type="ECO:0000313" key="4">
    <source>
        <dbReference type="Proteomes" id="UP001172101"/>
    </source>
</evidence>
<dbReference type="AlphaFoldDB" id="A0AA40DWX4"/>
<dbReference type="Proteomes" id="UP001172101">
    <property type="component" value="Unassembled WGS sequence"/>
</dbReference>
<evidence type="ECO:0000259" key="2">
    <source>
        <dbReference type="Pfam" id="PF24883"/>
    </source>
</evidence>
<comment type="caution">
    <text evidence="3">The sequence shown here is derived from an EMBL/GenBank/DDBJ whole genome shotgun (WGS) entry which is preliminary data.</text>
</comment>
<protein>
    <recommendedName>
        <fullName evidence="2">Nephrocystin 3-like N-terminal domain-containing protein</fullName>
    </recommendedName>
</protein>
<accession>A0AA40DWX4</accession>
<evidence type="ECO:0000313" key="3">
    <source>
        <dbReference type="EMBL" id="KAK0718625.1"/>
    </source>
</evidence>
<keyword evidence="1" id="KW-0677">Repeat</keyword>
<feature type="domain" description="Nephrocystin 3-like N-terminal" evidence="2">
    <location>
        <begin position="166"/>
        <end position="267"/>
    </location>
</feature>